<keyword evidence="4" id="KW-0653">Protein transport</keyword>
<dbReference type="KEGG" id="ccp:CHC_T00003934001"/>
<dbReference type="STRING" id="2769.R7QCU7"/>
<keyword evidence="3 9" id="KW-0812">Transmembrane</keyword>
<evidence type="ECO:0000256" key="1">
    <source>
        <dbReference type="ARBA" id="ARBA00004167"/>
    </source>
</evidence>
<gene>
    <name evidence="10" type="ORF">CHC_T00003934001</name>
</gene>
<dbReference type="OrthoDB" id="2017985at2759"/>
<evidence type="ECO:0000313" key="11">
    <source>
        <dbReference type="Proteomes" id="UP000012073"/>
    </source>
</evidence>
<proteinExistence type="predicted"/>
<dbReference type="RefSeq" id="XP_005715099.1">
    <property type="nucleotide sequence ID" value="XM_005715042.1"/>
</dbReference>
<evidence type="ECO:0000256" key="4">
    <source>
        <dbReference type="ARBA" id="ARBA00022927"/>
    </source>
</evidence>
<evidence type="ECO:0000256" key="6">
    <source>
        <dbReference type="ARBA" id="ARBA00023010"/>
    </source>
</evidence>
<accession>R7QCU7</accession>
<keyword evidence="11" id="KW-1185">Reference proteome</keyword>
<evidence type="ECO:0000313" key="10">
    <source>
        <dbReference type="EMBL" id="CDF35280.1"/>
    </source>
</evidence>
<organism evidence="10 11">
    <name type="scientific">Chondrus crispus</name>
    <name type="common">Carrageen Irish moss</name>
    <name type="synonym">Polymorpha crispa</name>
    <dbReference type="NCBI Taxonomy" id="2769"/>
    <lineage>
        <taxon>Eukaryota</taxon>
        <taxon>Rhodophyta</taxon>
        <taxon>Florideophyceae</taxon>
        <taxon>Rhodymeniophycidae</taxon>
        <taxon>Gigartinales</taxon>
        <taxon>Gigartinaceae</taxon>
        <taxon>Chondrus</taxon>
    </lineage>
</organism>
<dbReference type="PANTHER" id="PTHR33162:SF1">
    <property type="entry name" value="SEC-INDEPENDENT PROTEIN TRANSLOCASE PROTEIN TATA, CHLOROPLASTIC"/>
    <property type="match status" value="1"/>
</dbReference>
<sequence>MSSHTCFVAGPAPFSLTSRLTLQRGLDSICRRRTTFAVQYRTRRAHISMGLFGLGFPELAVIATVGVFIFGPGKIAEMGKDLGGIAGGVKKATSEFKDAMEESLEEADREIEQKKLQKDATVGKTVDASAKPVDESVEQTNT</sequence>
<dbReference type="AlphaFoldDB" id="R7QCU7"/>
<evidence type="ECO:0000256" key="3">
    <source>
        <dbReference type="ARBA" id="ARBA00022692"/>
    </source>
</evidence>
<dbReference type="GO" id="GO:0016020">
    <property type="term" value="C:membrane"/>
    <property type="evidence" value="ECO:0007669"/>
    <property type="project" value="UniProtKB-SubCell"/>
</dbReference>
<dbReference type="Gene3D" id="1.20.5.3310">
    <property type="match status" value="1"/>
</dbReference>
<keyword evidence="5 9" id="KW-1133">Transmembrane helix</keyword>
<dbReference type="PANTHER" id="PTHR33162">
    <property type="entry name" value="SEC-INDEPENDENT PROTEIN TRANSLOCASE PROTEIN TATA, CHLOROPLASTIC"/>
    <property type="match status" value="1"/>
</dbReference>
<dbReference type="GeneID" id="17322811"/>
<evidence type="ECO:0000256" key="7">
    <source>
        <dbReference type="ARBA" id="ARBA00023136"/>
    </source>
</evidence>
<comment type="subcellular location">
    <subcellularLocation>
        <location evidence="1">Membrane</location>
        <topology evidence="1">Single-pass membrane protein</topology>
    </subcellularLocation>
</comment>
<feature type="transmembrane region" description="Helical" evidence="9">
    <location>
        <begin position="47"/>
        <end position="70"/>
    </location>
</feature>
<dbReference type="EMBL" id="HG001726">
    <property type="protein sequence ID" value="CDF35280.1"/>
    <property type="molecule type" value="Genomic_DNA"/>
</dbReference>
<evidence type="ECO:0000256" key="9">
    <source>
        <dbReference type="SAM" id="Phobius"/>
    </source>
</evidence>
<name>R7QCU7_CHOCR</name>
<dbReference type="GO" id="GO:0015031">
    <property type="term" value="P:protein transport"/>
    <property type="evidence" value="ECO:0007669"/>
    <property type="project" value="UniProtKB-KW"/>
</dbReference>
<dbReference type="InterPro" id="IPR003369">
    <property type="entry name" value="TatA/B/E"/>
</dbReference>
<keyword evidence="7 9" id="KW-0472">Membrane</keyword>
<feature type="region of interest" description="Disordered" evidence="8">
    <location>
        <begin position="102"/>
        <end position="142"/>
    </location>
</feature>
<evidence type="ECO:0000256" key="5">
    <source>
        <dbReference type="ARBA" id="ARBA00022989"/>
    </source>
</evidence>
<keyword evidence="6" id="KW-0811">Translocation</keyword>
<dbReference type="PhylomeDB" id="R7QCU7"/>
<evidence type="ECO:0008006" key="12">
    <source>
        <dbReference type="Google" id="ProtNLM"/>
    </source>
</evidence>
<keyword evidence="2" id="KW-0813">Transport</keyword>
<dbReference type="PRINTS" id="PR01506">
    <property type="entry name" value="TATBPROTEIN"/>
</dbReference>
<evidence type="ECO:0000256" key="8">
    <source>
        <dbReference type="SAM" id="MobiDB-lite"/>
    </source>
</evidence>
<dbReference type="Proteomes" id="UP000012073">
    <property type="component" value="Unassembled WGS sequence"/>
</dbReference>
<reference evidence="11" key="1">
    <citation type="journal article" date="2013" name="Proc. Natl. Acad. Sci. U.S.A.">
        <title>Genome structure and metabolic features in the red seaweed Chondrus crispus shed light on evolution of the Archaeplastida.</title>
        <authorList>
            <person name="Collen J."/>
            <person name="Porcel B."/>
            <person name="Carre W."/>
            <person name="Ball S.G."/>
            <person name="Chaparro C."/>
            <person name="Tonon T."/>
            <person name="Barbeyron T."/>
            <person name="Michel G."/>
            <person name="Noel B."/>
            <person name="Valentin K."/>
            <person name="Elias M."/>
            <person name="Artiguenave F."/>
            <person name="Arun A."/>
            <person name="Aury J.M."/>
            <person name="Barbosa-Neto J.F."/>
            <person name="Bothwell J.H."/>
            <person name="Bouget F.Y."/>
            <person name="Brillet L."/>
            <person name="Cabello-Hurtado F."/>
            <person name="Capella-Gutierrez S."/>
            <person name="Charrier B."/>
            <person name="Cladiere L."/>
            <person name="Cock J.M."/>
            <person name="Coelho S.M."/>
            <person name="Colleoni C."/>
            <person name="Czjzek M."/>
            <person name="Da Silva C."/>
            <person name="Delage L."/>
            <person name="Denoeud F."/>
            <person name="Deschamps P."/>
            <person name="Dittami S.M."/>
            <person name="Gabaldon T."/>
            <person name="Gachon C.M."/>
            <person name="Groisillier A."/>
            <person name="Herve C."/>
            <person name="Jabbari K."/>
            <person name="Katinka M."/>
            <person name="Kloareg B."/>
            <person name="Kowalczyk N."/>
            <person name="Labadie K."/>
            <person name="Leblanc C."/>
            <person name="Lopez P.J."/>
            <person name="McLachlan D.H."/>
            <person name="Meslet-Cladiere L."/>
            <person name="Moustafa A."/>
            <person name="Nehr Z."/>
            <person name="Nyvall Collen P."/>
            <person name="Panaud O."/>
            <person name="Partensky F."/>
            <person name="Poulain J."/>
            <person name="Rensing S.A."/>
            <person name="Rousvoal S."/>
            <person name="Samson G."/>
            <person name="Symeonidi A."/>
            <person name="Weissenbach J."/>
            <person name="Zambounis A."/>
            <person name="Wincker P."/>
            <person name="Boyen C."/>
        </authorList>
    </citation>
    <scope>NUCLEOTIDE SEQUENCE [LARGE SCALE GENOMIC DNA]</scope>
    <source>
        <strain evidence="11">cv. Stackhouse</strain>
    </source>
</reference>
<evidence type="ECO:0000256" key="2">
    <source>
        <dbReference type="ARBA" id="ARBA00022448"/>
    </source>
</evidence>
<dbReference type="Gramene" id="CDF35280">
    <property type="protein sequence ID" value="CDF35280"/>
    <property type="gene ID" value="CHC_T00003934001"/>
</dbReference>
<dbReference type="Pfam" id="PF02416">
    <property type="entry name" value="TatA_B_E"/>
    <property type="match status" value="1"/>
</dbReference>
<protein>
    <recommendedName>
        <fullName evidence="12">Sec-independent protein translocase protein TatA</fullName>
    </recommendedName>
</protein>